<name>A0A1R2BDC7_9CILI</name>
<keyword evidence="3" id="KW-1185">Reference proteome</keyword>
<comment type="caution">
    <text evidence="2">The sequence shown here is derived from an EMBL/GenBank/DDBJ whole genome shotgun (WGS) entry which is preliminary data.</text>
</comment>
<evidence type="ECO:0000313" key="2">
    <source>
        <dbReference type="EMBL" id="OMJ74778.1"/>
    </source>
</evidence>
<organism evidence="2 3">
    <name type="scientific">Stentor coeruleus</name>
    <dbReference type="NCBI Taxonomy" id="5963"/>
    <lineage>
        <taxon>Eukaryota</taxon>
        <taxon>Sar</taxon>
        <taxon>Alveolata</taxon>
        <taxon>Ciliophora</taxon>
        <taxon>Postciliodesmatophora</taxon>
        <taxon>Heterotrichea</taxon>
        <taxon>Heterotrichida</taxon>
        <taxon>Stentoridae</taxon>
        <taxon>Stentor</taxon>
    </lineage>
</organism>
<gene>
    <name evidence="2" type="ORF">SteCoe_26228</name>
</gene>
<keyword evidence="1" id="KW-0175">Coiled coil</keyword>
<feature type="coiled-coil region" evidence="1">
    <location>
        <begin position="395"/>
        <end position="429"/>
    </location>
</feature>
<protein>
    <submittedName>
        <fullName evidence="2">Uncharacterized protein</fullName>
    </submittedName>
</protein>
<reference evidence="2 3" key="1">
    <citation type="submission" date="2016-11" db="EMBL/GenBank/DDBJ databases">
        <title>The macronuclear genome of Stentor coeruleus: a giant cell with tiny introns.</title>
        <authorList>
            <person name="Slabodnick M."/>
            <person name="Ruby J.G."/>
            <person name="Reiff S.B."/>
            <person name="Swart E.C."/>
            <person name="Gosai S."/>
            <person name="Prabakaran S."/>
            <person name="Witkowska E."/>
            <person name="Larue G.E."/>
            <person name="Fisher S."/>
            <person name="Freeman R.M."/>
            <person name="Gunawardena J."/>
            <person name="Chu W."/>
            <person name="Stover N.A."/>
            <person name="Gregory B.D."/>
            <person name="Nowacki M."/>
            <person name="Derisi J."/>
            <person name="Roy S.W."/>
            <person name="Marshall W.F."/>
            <person name="Sood P."/>
        </authorList>
    </citation>
    <scope>NUCLEOTIDE SEQUENCE [LARGE SCALE GENOMIC DNA]</scope>
    <source>
        <strain evidence="2">WM001</strain>
    </source>
</reference>
<proteinExistence type="predicted"/>
<evidence type="ECO:0000313" key="3">
    <source>
        <dbReference type="Proteomes" id="UP000187209"/>
    </source>
</evidence>
<dbReference type="EMBL" id="MPUH01000729">
    <property type="protein sequence ID" value="OMJ74778.1"/>
    <property type="molecule type" value="Genomic_DNA"/>
</dbReference>
<sequence length="613" mass="70092">MADIKSPVPDSPTKLGQFPDEHSRLLSGLFASEKSLIKLKEGLPVEKQEIFIRQIQVLSKKRLSLIASLEGKEPSKDTILAIAALNDDYNECLQSMISEIVEENESLEYNETETASKLLRRRSTKGMIIGNFNEVLESMEKILSIGENLIVQGYQKLFIDSNSMKGKLQSVIDERRNLPVGSRPIETLVVKQNFLEKQLNCLLTLFEEANTLTDLITKLQDFDKRQIQFQKTSQVTVDAFKKFFYKPDVRKTSERRRTYLSVNYANPDTTREGLDILRDQVNSIVRNINVVCDMEDAKVRTINKSDLGDQCDALFEETKEILAEEKELLTETFEILSKFEEGPEIFEKYEQTLDSLYTFGDKPATQLETIKLFVEKGVQDVKKRFELAKLIKEFVEKYEENTEKNSSSVERLKAENASLLKDNSILRSQVTNKVVEKISEGTHSLKELFDYQEHLKRTIQETIETGLKEKVLEIIMLNSGTAEILLGVNPDEDIRVRISEYESDYSKADTLIDSLELLSRYQSLTFRLACKLGMVSEGHIHANISSLRNAKSLKEARECIVGKPNEYPLTRMDRTLSEIIRCYLAGLEDNKGSIESVVRKQNVIGRLLRDFKG</sequence>
<accession>A0A1R2BDC7</accession>
<evidence type="ECO:0000256" key="1">
    <source>
        <dbReference type="SAM" id="Coils"/>
    </source>
</evidence>
<dbReference type="AlphaFoldDB" id="A0A1R2BDC7"/>
<dbReference type="Proteomes" id="UP000187209">
    <property type="component" value="Unassembled WGS sequence"/>
</dbReference>